<feature type="compositionally biased region" description="Polar residues" evidence="1">
    <location>
        <begin position="789"/>
        <end position="803"/>
    </location>
</feature>
<feature type="compositionally biased region" description="Basic and acidic residues" evidence="1">
    <location>
        <begin position="212"/>
        <end position="221"/>
    </location>
</feature>
<dbReference type="GO" id="GO:0005813">
    <property type="term" value="C:centrosome"/>
    <property type="evidence" value="ECO:0007669"/>
    <property type="project" value="TreeGrafter"/>
</dbReference>
<feature type="region of interest" description="Disordered" evidence="1">
    <location>
        <begin position="208"/>
        <end position="246"/>
    </location>
</feature>
<gene>
    <name evidence="2" type="ORF">SNE40_019513</name>
</gene>
<dbReference type="GO" id="GO:0008017">
    <property type="term" value="F:microtubule binding"/>
    <property type="evidence" value="ECO:0007669"/>
    <property type="project" value="InterPro"/>
</dbReference>
<dbReference type="PANTHER" id="PTHR21831:SF2">
    <property type="entry name" value="MICROTUBULE-ASSOCIATED PROTEIN 10"/>
    <property type="match status" value="1"/>
</dbReference>
<dbReference type="Pfam" id="PF14924">
    <property type="entry name" value="MAP10_N"/>
    <property type="match status" value="1"/>
</dbReference>
<evidence type="ECO:0008006" key="4">
    <source>
        <dbReference type="Google" id="ProtNLM"/>
    </source>
</evidence>
<reference evidence="2 3" key="1">
    <citation type="submission" date="2024-01" db="EMBL/GenBank/DDBJ databases">
        <title>The genome of the rayed Mediterranean limpet Patella caerulea (Linnaeus, 1758).</title>
        <authorList>
            <person name="Anh-Thu Weber A."/>
            <person name="Halstead-Nussloch G."/>
        </authorList>
    </citation>
    <scope>NUCLEOTIDE SEQUENCE [LARGE SCALE GENOMIC DNA]</scope>
    <source>
        <strain evidence="2">AATW-2023a</strain>
        <tissue evidence="2">Whole specimen</tissue>
    </source>
</reference>
<feature type="region of interest" description="Disordered" evidence="1">
    <location>
        <begin position="382"/>
        <end position="403"/>
    </location>
</feature>
<feature type="compositionally biased region" description="Polar residues" evidence="1">
    <location>
        <begin position="830"/>
        <end position="841"/>
    </location>
</feature>
<proteinExistence type="predicted"/>
<name>A0AAN8J8N1_PATCE</name>
<dbReference type="InterPro" id="IPR039302">
    <property type="entry name" value="MAP10"/>
</dbReference>
<dbReference type="EMBL" id="JAZGQO010000014">
    <property type="protein sequence ID" value="KAK6171291.1"/>
    <property type="molecule type" value="Genomic_DNA"/>
</dbReference>
<feature type="compositionally biased region" description="Acidic residues" evidence="1">
    <location>
        <begin position="728"/>
        <end position="737"/>
    </location>
</feature>
<feature type="region of interest" description="Disordered" evidence="1">
    <location>
        <begin position="586"/>
        <end position="674"/>
    </location>
</feature>
<accession>A0AAN8J8N1</accession>
<dbReference type="GO" id="GO:0030496">
    <property type="term" value="C:midbody"/>
    <property type="evidence" value="ECO:0007669"/>
    <property type="project" value="TreeGrafter"/>
</dbReference>
<evidence type="ECO:0000256" key="1">
    <source>
        <dbReference type="SAM" id="MobiDB-lite"/>
    </source>
</evidence>
<feature type="region of interest" description="Disordered" evidence="1">
    <location>
        <begin position="529"/>
        <end position="559"/>
    </location>
</feature>
<organism evidence="2 3">
    <name type="scientific">Patella caerulea</name>
    <name type="common">Rayed Mediterranean limpet</name>
    <dbReference type="NCBI Taxonomy" id="87958"/>
    <lineage>
        <taxon>Eukaryota</taxon>
        <taxon>Metazoa</taxon>
        <taxon>Spiralia</taxon>
        <taxon>Lophotrochozoa</taxon>
        <taxon>Mollusca</taxon>
        <taxon>Gastropoda</taxon>
        <taxon>Patellogastropoda</taxon>
        <taxon>Patelloidea</taxon>
        <taxon>Patellidae</taxon>
        <taxon>Patella</taxon>
    </lineage>
</organism>
<dbReference type="GO" id="GO:0097431">
    <property type="term" value="C:mitotic spindle pole"/>
    <property type="evidence" value="ECO:0007669"/>
    <property type="project" value="TreeGrafter"/>
</dbReference>
<dbReference type="GO" id="GO:0051256">
    <property type="term" value="P:mitotic spindle midzone assembly"/>
    <property type="evidence" value="ECO:0007669"/>
    <property type="project" value="TreeGrafter"/>
</dbReference>
<feature type="region of interest" description="Disordered" evidence="1">
    <location>
        <begin position="940"/>
        <end position="968"/>
    </location>
</feature>
<feature type="compositionally biased region" description="Basic and acidic residues" evidence="1">
    <location>
        <begin position="232"/>
        <end position="243"/>
    </location>
</feature>
<dbReference type="GO" id="GO:1990023">
    <property type="term" value="C:mitotic spindle midzone"/>
    <property type="evidence" value="ECO:0007669"/>
    <property type="project" value="TreeGrafter"/>
</dbReference>
<feature type="compositionally biased region" description="Basic and acidic residues" evidence="1">
    <location>
        <begin position="533"/>
        <end position="545"/>
    </location>
</feature>
<feature type="region of interest" description="Disordered" evidence="1">
    <location>
        <begin position="721"/>
        <end position="892"/>
    </location>
</feature>
<dbReference type="GO" id="GO:0005881">
    <property type="term" value="C:cytoplasmic microtubule"/>
    <property type="evidence" value="ECO:0007669"/>
    <property type="project" value="TreeGrafter"/>
</dbReference>
<dbReference type="AlphaFoldDB" id="A0AAN8J8N1"/>
<evidence type="ECO:0000313" key="2">
    <source>
        <dbReference type="EMBL" id="KAK6171291.1"/>
    </source>
</evidence>
<dbReference type="GO" id="GO:0032467">
    <property type="term" value="P:positive regulation of cytokinesis"/>
    <property type="evidence" value="ECO:0007669"/>
    <property type="project" value="TreeGrafter"/>
</dbReference>
<comment type="caution">
    <text evidence="2">The sequence shown here is derived from an EMBL/GenBank/DDBJ whole genome shotgun (WGS) entry which is preliminary data.</text>
</comment>
<dbReference type="Proteomes" id="UP001347796">
    <property type="component" value="Unassembled WGS sequence"/>
</dbReference>
<feature type="compositionally biased region" description="Polar residues" evidence="1">
    <location>
        <begin position="222"/>
        <end position="231"/>
    </location>
</feature>
<sequence length="968" mass="108117">MPVPEESLFSLELVIDKLYIPHVTCRFPAVAFRLLDFPTILINHVEDGLSKTIKEKISRDPYYQMPDQFAELQDNHGNYMVKKGKSCLFTTSVDSLKAHLLNTPLYVMVLDMYPETPKLVGNSSVPLDNLMKDICVDIVKNGASVPSVHGDKGLFKIYSLMGKEIGYIVLGFRLLCLGPSLAGHVSSKPILKSKLNTAEIENQRNVNVIDVKPADKDEKASQFKNDNQPSDTRSHENKLRSSHDMGSMTDAMKHDVLLQTIPTEEKGVHVVISEPERPKPKHFSSSTQTQKSDKKRNKHFLLQGLDLKPDSDDQEDGLEVPNVICPPPLFYNKYSEPRLRTERPVDYTDDESLDDISEIGSINGHKKPNEVSRVAKSSEKKHVTLSNQVKPRSAMTHCGPREKQQGPELHLLQNNQTEAVFPILTALLNELVGIQGSHGLENVISKVNSAVQSPKQPDNIRKVKNEYPIFSSFSKSTVSSERKMHNHKEEVIKSPRNKSWIRKTPESIPRKGKLTYRLTKTQKLRLAKGNPKWLKEKEKTEESLKKQKQLQAVPEQDDELNVTNFSDTLTEVRRLAEKELANQTLDSINDMSTMASNLSSPPRLKRKHITKTKSKESSSPKVKHKESLLHSNNQLGKSNSNKDVKSPKSKLNSKDMPVTPKSTRGSPPVMEHDNAPQPFVAVEPELRRFVSPDIPSTTSGVTDEDNERVGSVVNQKSVKVHIPKADTEHEESDEDIPLPDNDRACSKLGSILQRSQTSFDMSETVDDDAPMESTRTSQNYRSDFADSKVYQSTTDNDTKQFLSTEEPELKKLMSDDNSEVSEPSPRYVPNFSSESKPSVRSSLKFPVVNPVASENSPIPATRKSTIKSEGKLTPRNSENVSSPASSRVHTPRVKRYVPKPRESIHTESVSSYLPSDADAAVSLTSSVNYSDDFQLSASFGSGSDLASSPEVQNVPHRIPTTKLGYTIS</sequence>
<feature type="compositionally biased region" description="Polar residues" evidence="1">
    <location>
        <begin position="586"/>
        <end position="600"/>
    </location>
</feature>
<evidence type="ECO:0000313" key="3">
    <source>
        <dbReference type="Proteomes" id="UP001347796"/>
    </source>
</evidence>
<feature type="compositionally biased region" description="Polar residues" evidence="1">
    <location>
        <begin position="752"/>
        <end position="761"/>
    </location>
</feature>
<dbReference type="GO" id="GO:0031122">
    <property type="term" value="P:cytoplasmic microtubule organization"/>
    <property type="evidence" value="ECO:0007669"/>
    <property type="project" value="TreeGrafter"/>
</dbReference>
<feature type="compositionally biased region" description="Polar residues" evidence="1">
    <location>
        <begin position="940"/>
        <end position="951"/>
    </location>
</feature>
<feature type="compositionally biased region" description="Polar residues" evidence="1">
    <location>
        <begin position="874"/>
        <end position="888"/>
    </location>
</feature>
<keyword evidence="3" id="KW-1185">Reference proteome</keyword>
<feature type="compositionally biased region" description="Basic residues" evidence="1">
    <location>
        <begin position="603"/>
        <end position="612"/>
    </location>
</feature>
<protein>
    <recommendedName>
        <fullName evidence="4">Microtubule-associated protein 10</fullName>
    </recommendedName>
</protein>
<feature type="region of interest" description="Disordered" evidence="1">
    <location>
        <begin position="273"/>
        <end position="296"/>
    </location>
</feature>
<feature type="compositionally biased region" description="Polar residues" evidence="1">
    <location>
        <begin position="629"/>
        <end position="639"/>
    </location>
</feature>
<dbReference type="PANTHER" id="PTHR21831">
    <property type="entry name" value="MICROTUBULE-ASSOCIATED PROTEIN 10"/>
    <property type="match status" value="1"/>
</dbReference>